<dbReference type="AlphaFoldDB" id="A0A1G5QJU6"/>
<dbReference type="EMBL" id="FMWG01000004">
    <property type="protein sequence ID" value="SCZ62103.1"/>
    <property type="molecule type" value="Genomic_DNA"/>
</dbReference>
<gene>
    <name evidence="1" type="ORF">SAMN04488118_104337</name>
</gene>
<evidence type="ECO:0000313" key="2">
    <source>
        <dbReference type="Proteomes" id="UP000198767"/>
    </source>
</evidence>
<keyword evidence="2" id="KW-1185">Reference proteome</keyword>
<name>A0A1G5QJU6_9RHOB</name>
<accession>A0A1G5QJU6</accession>
<proteinExistence type="predicted"/>
<dbReference type="Proteomes" id="UP000198767">
    <property type="component" value="Unassembled WGS sequence"/>
</dbReference>
<protein>
    <submittedName>
        <fullName evidence="1">Uncharacterized protein</fullName>
    </submittedName>
</protein>
<reference evidence="1 2" key="1">
    <citation type="submission" date="2016-10" db="EMBL/GenBank/DDBJ databases">
        <authorList>
            <person name="de Groot N.N."/>
        </authorList>
    </citation>
    <scope>NUCLEOTIDE SEQUENCE [LARGE SCALE GENOMIC DNA]</scope>
    <source>
        <strain evidence="1 2">U95</strain>
    </source>
</reference>
<evidence type="ECO:0000313" key="1">
    <source>
        <dbReference type="EMBL" id="SCZ62103.1"/>
    </source>
</evidence>
<organism evidence="1 2">
    <name type="scientific">Epibacterium ulvae</name>
    <dbReference type="NCBI Taxonomy" id="1156985"/>
    <lineage>
        <taxon>Bacteria</taxon>
        <taxon>Pseudomonadati</taxon>
        <taxon>Pseudomonadota</taxon>
        <taxon>Alphaproteobacteria</taxon>
        <taxon>Rhodobacterales</taxon>
        <taxon>Roseobacteraceae</taxon>
        <taxon>Epibacterium</taxon>
    </lineage>
</organism>
<sequence>MLSILTVAAFGVRPSDGAKSNACSVVIDDSPEISICAYASPSTLDGTSFEKVGDAVDSGMILASTSPECW</sequence>